<accession>A0A1H8LW15</accession>
<dbReference type="GO" id="GO:0030416">
    <property type="term" value="P:methylamine metabolic process"/>
    <property type="evidence" value="ECO:0007669"/>
    <property type="project" value="InterPro"/>
</dbReference>
<name>A0A1H8LW15_9SPHI</name>
<evidence type="ECO:0000256" key="5">
    <source>
        <dbReference type="SAM" id="Phobius"/>
    </source>
</evidence>
<feature type="transmembrane region" description="Helical" evidence="5">
    <location>
        <begin position="5"/>
        <end position="23"/>
    </location>
</feature>
<feature type="domain" description="Methylamine utilisation protein MauE" evidence="6">
    <location>
        <begin position="4"/>
        <end position="130"/>
    </location>
</feature>
<evidence type="ECO:0000256" key="2">
    <source>
        <dbReference type="ARBA" id="ARBA00022692"/>
    </source>
</evidence>
<dbReference type="GO" id="GO:0016020">
    <property type="term" value="C:membrane"/>
    <property type="evidence" value="ECO:0007669"/>
    <property type="project" value="UniProtKB-SubCell"/>
</dbReference>
<gene>
    <name evidence="7" type="ORF">SAMN05192574_105276</name>
</gene>
<organism evidence="7 8">
    <name type="scientific">Mucilaginibacter gossypiicola</name>
    <dbReference type="NCBI Taxonomy" id="551995"/>
    <lineage>
        <taxon>Bacteria</taxon>
        <taxon>Pseudomonadati</taxon>
        <taxon>Bacteroidota</taxon>
        <taxon>Sphingobacteriia</taxon>
        <taxon>Sphingobacteriales</taxon>
        <taxon>Sphingobacteriaceae</taxon>
        <taxon>Mucilaginibacter</taxon>
    </lineage>
</organism>
<dbReference type="Pfam" id="PF07291">
    <property type="entry name" value="MauE"/>
    <property type="match status" value="1"/>
</dbReference>
<dbReference type="InterPro" id="IPR009908">
    <property type="entry name" value="Methylamine_util_MauE"/>
</dbReference>
<feature type="transmembrane region" description="Helical" evidence="5">
    <location>
        <begin position="72"/>
        <end position="92"/>
    </location>
</feature>
<comment type="subcellular location">
    <subcellularLocation>
        <location evidence="1">Membrane</location>
        <topology evidence="1">Multi-pass membrane protein</topology>
    </subcellularLocation>
</comment>
<evidence type="ECO:0000256" key="4">
    <source>
        <dbReference type="ARBA" id="ARBA00023136"/>
    </source>
</evidence>
<dbReference type="STRING" id="551995.SAMN05192574_105276"/>
<dbReference type="RefSeq" id="WP_091212125.1">
    <property type="nucleotide sequence ID" value="NZ_FOCL01000005.1"/>
</dbReference>
<protein>
    <recommendedName>
        <fullName evidence="6">Methylamine utilisation protein MauE domain-containing protein</fullName>
    </recommendedName>
</protein>
<evidence type="ECO:0000256" key="3">
    <source>
        <dbReference type="ARBA" id="ARBA00022989"/>
    </source>
</evidence>
<dbReference type="AlphaFoldDB" id="A0A1H8LW15"/>
<reference evidence="8" key="1">
    <citation type="submission" date="2016-10" db="EMBL/GenBank/DDBJ databases">
        <authorList>
            <person name="Varghese N."/>
            <person name="Submissions S."/>
        </authorList>
    </citation>
    <scope>NUCLEOTIDE SEQUENCE [LARGE SCALE GENOMIC DNA]</scope>
    <source>
        <strain evidence="8">Gh-48</strain>
    </source>
</reference>
<evidence type="ECO:0000313" key="7">
    <source>
        <dbReference type="EMBL" id="SEO09342.1"/>
    </source>
</evidence>
<proteinExistence type="predicted"/>
<evidence type="ECO:0000313" key="8">
    <source>
        <dbReference type="Proteomes" id="UP000198942"/>
    </source>
</evidence>
<evidence type="ECO:0000256" key="1">
    <source>
        <dbReference type="ARBA" id="ARBA00004141"/>
    </source>
</evidence>
<dbReference type="EMBL" id="FOCL01000005">
    <property type="protein sequence ID" value="SEO09342.1"/>
    <property type="molecule type" value="Genomic_DNA"/>
</dbReference>
<feature type="transmembrane region" description="Helical" evidence="5">
    <location>
        <begin position="43"/>
        <end position="65"/>
    </location>
</feature>
<keyword evidence="4 5" id="KW-0472">Membrane</keyword>
<dbReference type="Proteomes" id="UP000198942">
    <property type="component" value="Unassembled WGS sequence"/>
</dbReference>
<feature type="transmembrane region" description="Helical" evidence="5">
    <location>
        <begin position="112"/>
        <end position="130"/>
    </location>
</feature>
<evidence type="ECO:0000259" key="6">
    <source>
        <dbReference type="Pfam" id="PF07291"/>
    </source>
</evidence>
<keyword evidence="8" id="KW-1185">Reference proteome</keyword>
<sequence length="139" mass="15692">MKKEFLADFINALIILLFLYAAFSKIADHSAFVRAMNNQPIPIVFRPVVILLLPPVEILTALLIIFKKSRIVGLYCFLTLMTIFSIYIAFALLKLFPFMPCPCGGLLTKLRWPGHLALNIVFIGVGFLSLKLTKQHIDI</sequence>
<dbReference type="OrthoDB" id="673785at2"/>
<keyword evidence="3 5" id="KW-1133">Transmembrane helix</keyword>
<keyword evidence="2 5" id="KW-0812">Transmembrane</keyword>